<evidence type="ECO:0000256" key="3">
    <source>
        <dbReference type="ARBA" id="ARBA00023004"/>
    </source>
</evidence>
<evidence type="ECO:0000259" key="5">
    <source>
        <dbReference type="PROSITE" id="PS51007"/>
    </source>
</evidence>
<accession>A0ABW2IZ35</accession>
<keyword evidence="1 4" id="KW-0349">Heme</keyword>
<comment type="caution">
    <text evidence="6">The sequence shown here is derived from an EMBL/GenBank/DDBJ whole genome shotgun (WGS) entry which is preliminary data.</text>
</comment>
<dbReference type="Proteomes" id="UP001596506">
    <property type="component" value="Unassembled WGS sequence"/>
</dbReference>
<sequence length="140" mass="15091">MMGRLKLSLGILTIGVISGCSDGTVDGRWYTQAQVERGATVFDSNCASCHGSKAQGAFSWRKRLEDGSYPPPPLNGTGHAWHHPFDMLMGTIAQGGAPLGGKMPAFGGELSKDDQKAAIAFFQSKWDKRIYDAWAERSGL</sequence>
<keyword evidence="2 4" id="KW-0479">Metal-binding</keyword>
<dbReference type="InterPro" id="IPR009056">
    <property type="entry name" value="Cyt_c-like_dom"/>
</dbReference>
<dbReference type="EMBL" id="JBHTBD010000012">
    <property type="protein sequence ID" value="MFC7296515.1"/>
    <property type="molecule type" value="Genomic_DNA"/>
</dbReference>
<dbReference type="InterPro" id="IPR036909">
    <property type="entry name" value="Cyt_c-like_dom_sf"/>
</dbReference>
<evidence type="ECO:0000313" key="7">
    <source>
        <dbReference type="Proteomes" id="UP001596506"/>
    </source>
</evidence>
<reference evidence="7" key="1">
    <citation type="journal article" date="2019" name="Int. J. Syst. Evol. Microbiol.">
        <title>The Global Catalogue of Microorganisms (GCM) 10K type strain sequencing project: providing services to taxonomists for standard genome sequencing and annotation.</title>
        <authorList>
            <consortium name="The Broad Institute Genomics Platform"/>
            <consortium name="The Broad Institute Genome Sequencing Center for Infectious Disease"/>
            <person name="Wu L."/>
            <person name="Ma J."/>
        </authorList>
    </citation>
    <scope>NUCLEOTIDE SEQUENCE [LARGE SCALE GENOMIC DNA]</scope>
    <source>
        <strain evidence="7">CCUG 60559</strain>
    </source>
</reference>
<evidence type="ECO:0000256" key="1">
    <source>
        <dbReference type="ARBA" id="ARBA00022617"/>
    </source>
</evidence>
<dbReference type="PANTHER" id="PTHR35008:SF4">
    <property type="entry name" value="BLL4482 PROTEIN"/>
    <property type="match status" value="1"/>
</dbReference>
<dbReference type="Gene3D" id="1.10.760.10">
    <property type="entry name" value="Cytochrome c-like domain"/>
    <property type="match status" value="1"/>
</dbReference>
<dbReference type="PANTHER" id="PTHR35008">
    <property type="entry name" value="BLL4482 PROTEIN-RELATED"/>
    <property type="match status" value="1"/>
</dbReference>
<dbReference type="PROSITE" id="PS51007">
    <property type="entry name" value="CYTC"/>
    <property type="match status" value="1"/>
</dbReference>
<protein>
    <submittedName>
        <fullName evidence="6">C-type cytochrome</fullName>
    </submittedName>
</protein>
<dbReference type="PROSITE" id="PS51257">
    <property type="entry name" value="PROKAR_LIPOPROTEIN"/>
    <property type="match status" value="1"/>
</dbReference>
<keyword evidence="3 4" id="KW-0408">Iron</keyword>
<gene>
    <name evidence="6" type="ORF">ACFQQA_17485</name>
</gene>
<proteinExistence type="predicted"/>
<dbReference type="SUPFAM" id="SSF46626">
    <property type="entry name" value="Cytochrome c"/>
    <property type="match status" value="1"/>
</dbReference>
<dbReference type="Pfam" id="PF13442">
    <property type="entry name" value="Cytochrome_CBB3"/>
    <property type="match status" value="1"/>
</dbReference>
<evidence type="ECO:0000256" key="2">
    <source>
        <dbReference type="ARBA" id="ARBA00022723"/>
    </source>
</evidence>
<dbReference type="RefSeq" id="WP_227521152.1">
    <property type="nucleotide sequence ID" value="NZ_JBHTBD010000012.1"/>
</dbReference>
<keyword evidence="7" id="KW-1185">Reference proteome</keyword>
<organism evidence="6 7">
    <name type="scientific">Marinobacter aromaticivorans</name>
    <dbReference type="NCBI Taxonomy" id="1494078"/>
    <lineage>
        <taxon>Bacteria</taxon>
        <taxon>Pseudomonadati</taxon>
        <taxon>Pseudomonadota</taxon>
        <taxon>Gammaproteobacteria</taxon>
        <taxon>Pseudomonadales</taxon>
        <taxon>Marinobacteraceae</taxon>
        <taxon>Marinobacter</taxon>
    </lineage>
</organism>
<feature type="domain" description="Cytochrome c" evidence="5">
    <location>
        <begin position="33"/>
        <end position="126"/>
    </location>
</feature>
<dbReference type="InterPro" id="IPR051459">
    <property type="entry name" value="Cytochrome_c-type_DH"/>
</dbReference>
<evidence type="ECO:0000256" key="4">
    <source>
        <dbReference type="PROSITE-ProRule" id="PRU00433"/>
    </source>
</evidence>
<name>A0ABW2IZ35_9GAMM</name>
<evidence type="ECO:0000313" key="6">
    <source>
        <dbReference type="EMBL" id="MFC7296515.1"/>
    </source>
</evidence>